<proteinExistence type="predicted"/>
<dbReference type="RefSeq" id="WP_208394145.1">
    <property type="nucleotide sequence ID" value="NZ_JAASQI010000003.1"/>
</dbReference>
<gene>
    <name evidence="1" type="ORF">FHS82_001598</name>
</gene>
<dbReference type="Pfam" id="PF11836">
    <property type="entry name" value="Phage_TAC_11"/>
    <property type="match status" value="1"/>
</dbReference>
<dbReference type="InterPro" id="IPR021791">
    <property type="entry name" value="Phage_TAC_11"/>
</dbReference>
<accession>A0ABX0UYF6</accession>
<keyword evidence="2" id="KW-1185">Reference proteome</keyword>
<dbReference type="InterPro" id="IPR019056">
    <property type="entry name" value="Phage_TAC_6"/>
</dbReference>
<evidence type="ECO:0000313" key="1">
    <source>
        <dbReference type="EMBL" id="NIJ57762.1"/>
    </source>
</evidence>
<protein>
    <submittedName>
        <fullName evidence="1">Phage protein (TIGR02216 family)</fullName>
    </submittedName>
</protein>
<dbReference type="EMBL" id="JAASQI010000003">
    <property type="protein sequence ID" value="NIJ57762.1"/>
    <property type="molecule type" value="Genomic_DNA"/>
</dbReference>
<name>A0ABX0UYF6_9HYPH</name>
<organism evidence="1 2">
    <name type="scientific">Pseudochelatococcus lubricantis</name>
    <dbReference type="NCBI Taxonomy" id="1538102"/>
    <lineage>
        <taxon>Bacteria</taxon>
        <taxon>Pseudomonadati</taxon>
        <taxon>Pseudomonadota</taxon>
        <taxon>Alphaproteobacteria</taxon>
        <taxon>Hyphomicrobiales</taxon>
        <taxon>Chelatococcaceae</taxon>
        <taxon>Pseudochelatococcus</taxon>
    </lineage>
</organism>
<reference evidence="1 2" key="1">
    <citation type="submission" date="2020-03" db="EMBL/GenBank/DDBJ databases">
        <title>Genomic Encyclopedia of Type Strains, Phase IV (KMG-IV): sequencing the most valuable type-strain genomes for metagenomic binning, comparative biology and taxonomic classification.</title>
        <authorList>
            <person name="Goeker M."/>
        </authorList>
    </citation>
    <scope>NUCLEOTIDE SEQUENCE [LARGE SCALE GENOMIC DNA]</scope>
    <source>
        <strain evidence="1 2">DSM 103870</strain>
    </source>
</reference>
<dbReference type="InterPro" id="IPR011739">
    <property type="entry name" value="GTA_rcc01693"/>
</dbReference>
<dbReference type="NCBIfam" id="TIGR02216">
    <property type="entry name" value="phage_TIGR02216"/>
    <property type="match status" value="1"/>
</dbReference>
<evidence type="ECO:0000313" key="2">
    <source>
        <dbReference type="Proteomes" id="UP001429580"/>
    </source>
</evidence>
<sequence>MANRRRGEIEAVLAGERHKLVLTLGALAELEGAFGVADLAALGRRLAAGGLSARDITHILQAGLHGAGSSLDASRLPVARALPEILRAVTELLTATFGQEEAAGGPSHAVDAARPFPWEEAMRLGFGVLRLSSRAFWGMTPRELAAASAGIYGPPRAPLSGGELAALMRAFPDDTGA</sequence>
<dbReference type="Proteomes" id="UP001429580">
    <property type="component" value="Unassembled WGS sequence"/>
</dbReference>
<dbReference type="Pfam" id="PF09550">
    <property type="entry name" value="Phage_TAC_6"/>
    <property type="match status" value="1"/>
</dbReference>
<comment type="caution">
    <text evidence="1">The sequence shown here is derived from an EMBL/GenBank/DDBJ whole genome shotgun (WGS) entry which is preliminary data.</text>
</comment>